<organism evidence="1 2">
    <name type="scientific">Paramuricea clavata</name>
    <name type="common">Red gorgonian</name>
    <name type="synonym">Violescent sea-whip</name>
    <dbReference type="NCBI Taxonomy" id="317549"/>
    <lineage>
        <taxon>Eukaryota</taxon>
        <taxon>Metazoa</taxon>
        <taxon>Cnidaria</taxon>
        <taxon>Anthozoa</taxon>
        <taxon>Octocorallia</taxon>
        <taxon>Malacalcyonacea</taxon>
        <taxon>Plexauridae</taxon>
        <taxon>Paramuricea</taxon>
    </lineage>
</organism>
<proteinExistence type="predicted"/>
<accession>A0A6S7JQS9</accession>
<reference evidence="1" key="1">
    <citation type="submission" date="2020-04" db="EMBL/GenBank/DDBJ databases">
        <authorList>
            <person name="Alioto T."/>
            <person name="Alioto T."/>
            <person name="Gomez Garrido J."/>
        </authorList>
    </citation>
    <scope>NUCLEOTIDE SEQUENCE</scope>
    <source>
        <strain evidence="1">A484AB</strain>
    </source>
</reference>
<evidence type="ECO:0000313" key="1">
    <source>
        <dbReference type="EMBL" id="CAB4035046.1"/>
    </source>
</evidence>
<dbReference type="OrthoDB" id="5988554at2759"/>
<gene>
    <name evidence="1" type="ORF">PACLA_8A005539</name>
</gene>
<dbReference type="Proteomes" id="UP001152795">
    <property type="component" value="Unassembled WGS sequence"/>
</dbReference>
<comment type="caution">
    <text evidence="1">The sequence shown here is derived from an EMBL/GenBank/DDBJ whole genome shotgun (WGS) entry which is preliminary data.</text>
</comment>
<sequence>MSDELKQYNFENAAEIEHELLKVKDEKHVLEETNIRLHERCNELYQSLLEAEELRRASDEKLTGAYSDIEKLNKENAHLWEYFDKISEQEGFKNCGKNINEVKERQRRQKIRELKTYVDKALWFAGTFGLRLSSVEFKDDTGKFHTMEYHTEERGKKSYNELADEEKEKVQQILFLTDKFCISEAAYHELTMSADGEHLPRFYLIK</sequence>
<dbReference type="AlphaFoldDB" id="A0A6S7JQS9"/>
<evidence type="ECO:0000313" key="2">
    <source>
        <dbReference type="Proteomes" id="UP001152795"/>
    </source>
</evidence>
<protein>
    <submittedName>
        <fullName evidence="1">Uncharacterized protein</fullName>
    </submittedName>
</protein>
<name>A0A6S7JQS9_PARCT</name>
<keyword evidence="2" id="KW-1185">Reference proteome</keyword>
<dbReference type="EMBL" id="CACRXK020020653">
    <property type="protein sequence ID" value="CAB4035046.1"/>
    <property type="molecule type" value="Genomic_DNA"/>
</dbReference>